<dbReference type="EnsemblBacteria" id="CAD00442">
    <property type="protein sequence ID" value="CAD00442"/>
    <property type="gene ID" value="CAD00442"/>
</dbReference>
<sequence length="79" mass="9215">MHEKMFNSVEDLNRLLEESDEPTIVLCNPNCELELKEAVEGTIIPISLAFFDRDLEDVEEVIQSLRIKEHEKRLAYLRG</sequence>
<keyword evidence="2" id="KW-1185">Reference proteome</keyword>
<dbReference type="RefSeq" id="NP_465887.1">
    <property type="nucleotide sequence ID" value="NC_003210.1"/>
</dbReference>
<reference evidence="1 2" key="1">
    <citation type="journal article" date="2001" name="Science">
        <title>Comparative genomics of Listeria species.</title>
        <authorList>
            <person name="Glaser P."/>
            <person name="Frangeul L."/>
            <person name="Buchrieser C."/>
            <person name="Rusniok C."/>
            <person name="Amend A."/>
            <person name="Baquero F."/>
            <person name="Berche P."/>
            <person name="Bloecker H."/>
            <person name="Brandt P."/>
            <person name="Chakraborty T."/>
            <person name="Charbit A."/>
            <person name="Chetouani F."/>
            <person name="Couve E."/>
            <person name="de Daruvar A."/>
            <person name="Dehoux P."/>
            <person name="Domann E."/>
            <person name="Dominguez-Bernal G."/>
            <person name="Duchaud E."/>
            <person name="Durant L."/>
            <person name="Dussurget O."/>
            <person name="Entian K.-D."/>
            <person name="Fsihi H."/>
            <person name="Garcia-del Portillo F."/>
            <person name="Garrido P."/>
            <person name="Gautier L."/>
            <person name="Goebel W."/>
            <person name="Gomez-Lopez N."/>
            <person name="Hain T."/>
            <person name="Hauf J."/>
            <person name="Jackson D."/>
            <person name="Jones L.-M."/>
            <person name="Kaerst U."/>
            <person name="Kreft J."/>
            <person name="Kuhn M."/>
            <person name="Kunst F."/>
            <person name="Kurapkat G."/>
            <person name="Madueno E."/>
            <person name="Maitournam A."/>
            <person name="Mata Vicente J."/>
            <person name="Ng E."/>
            <person name="Nedjari H."/>
            <person name="Nordsiek G."/>
            <person name="Novella S."/>
            <person name="de Pablos B."/>
            <person name="Perez-Diaz J.-C."/>
            <person name="Purcell R."/>
            <person name="Remmel B."/>
            <person name="Rose M."/>
            <person name="Schlueter T."/>
            <person name="Simoes N."/>
            <person name="Tierrez A."/>
            <person name="Vazquez-Boland J.-A."/>
            <person name="Voss H."/>
            <person name="Wehland J."/>
            <person name="Cossart P."/>
        </authorList>
    </citation>
    <scope>NUCLEOTIDE SEQUENCE [LARGE SCALE GENOMIC DNA]</scope>
    <source>
        <strain evidence="2">ATCC BAA-679 / EGD-e</strain>
    </source>
</reference>
<dbReference type="Proteomes" id="UP000000817">
    <property type="component" value="Chromosome"/>
</dbReference>
<dbReference type="RefSeq" id="WP_010989973.1">
    <property type="nucleotide sequence ID" value="NC_003210.1"/>
</dbReference>
<dbReference type="PaxDb" id="169963-lmo2364"/>
<dbReference type="AlphaFoldDB" id="Q8Y4R9"/>
<dbReference type="PIR" id="AD1370">
    <property type="entry name" value="AD1370"/>
</dbReference>
<dbReference type="BioCyc" id="LMON169963:LMO2364-MONOMER"/>
<dbReference type="STRING" id="169963.gene:17595055"/>
<name>Q8Y4R9_LISMO</name>
<evidence type="ECO:0000313" key="1">
    <source>
        <dbReference type="EMBL" id="CAD00442.1"/>
    </source>
</evidence>
<organism evidence="1 2">
    <name type="scientific">Listeria monocytogenes serovar 1/2a (strain ATCC BAA-679 / EGD-e)</name>
    <dbReference type="NCBI Taxonomy" id="169963"/>
    <lineage>
        <taxon>Bacteria</taxon>
        <taxon>Bacillati</taxon>
        <taxon>Bacillota</taxon>
        <taxon>Bacilli</taxon>
        <taxon>Bacillales</taxon>
        <taxon>Listeriaceae</taxon>
        <taxon>Listeria</taxon>
    </lineage>
</organism>
<dbReference type="HOGENOM" id="CLU_2601810_0_0_9"/>
<dbReference type="KEGG" id="lmo:lmo2364"/>
<proteinExistence type="predicted"/>
<protein>
    <submittedName>
        <fullName evidence="1">Uncharacterized protein</fullName>
    </submittedName>
</protein>
<evidence type="ECO:0000313" key="2">
    <source>
        <dbReference type="Proteomes" id="UP000000817"/>
    </source>
</evidence>
<gene>
    <name evidence="1" type="ordered locus">lmo2364</name>
</gene>
<accession>Q8Y4R9</accession>
<dbReference type="eggNOG" id="COG3711">
    <property type="taxonomic scope" value="Bacteria"/>
</dbReference>
<dbReference type="EMBL" id="AL591983">
    <property type="protein sequence ID" value="CAD00442.1"/>
    <property type="molecule type" value="Genomic_DNA"/>
</dbReference>
<dbReference type="GeneID" id="984429"/>
<dbReference type="PATRIC" id="fig|169963.11.peg.2422"/>